<dbReference type="EMBL" id="JBBEGN010000001">
    <property type="protein sequence ID" value="MEJ2866225.1"/>
    <property type="molecule type" value="Genomic_DNA"/>
</dbReference>
<reference evidence="2 3" key="1">
    <citation type="submission" date="2024-03" db="EMBL/GenBank/DDBJ databases">
        <title>Actinomycetospora sp. OC33-EN08, a novel actinomycete isolated from wild orchid (Aerides multiflora).</title>
        <authorList>
            <person name="Suriyachadkun C."/>
        </authorList>
    </citation>
    <scope>NUCLEOTIDE SEQUENCE [LARGE SCALE GENOMIC DNA]</scope>
    <source>
        <strain evidence="2 3">OC33-EN08</strain>
    </source>
</reference>
<keyword evidence="2" id="KW-0489">Methyltransferase</keyword>
<gene>
    <name evidence="2" type="ORF">WCD74_00520</name>
</gene>
<dbReference type="SUPFAM" id="SSF53335">
    <property type="entry name" value="S-adenosyl-L-methionine-dependent methyltransferases"/>
    <property type="match status" value="1"/>
</dbReference>
<name>A0ABU8MFW6_9PSEU</name>
<dbReference type="RefSeq" id="WP_337692852.1">
    <property type="nucleotide sequence ID" value="NZ_JBBEGN010000001.1"/>
</dbReference>
<feature type="domain" description="Methyltransferase" evidence="1">
    <location>
        <begin position="57"/>
        <end position="148"/>
    </location>
</feature>
<dbReference type="InterPro" id="IPR029063">
    <property type="entry name" value="SAM-dependent_MTases_sf"/>
</dbReference>
<dbReference type="Gene3D" id="3.40.50.150">
    <property type="entry name" value="Vaccinia Virus protein VP39"/>
    <property type="match status" value="1"/>
</dbReference>
<organism evidence="2 3">
    <name type="scientific">Actinomycetospora aurantiaca</name>
    <dbReference type="NCBI Taxonomy" id="3129233"/>
    <lineage>
        <taxon>Bacteria</taxon>
        <taxon>Bacillati</taxon>
        <taxon>Actinomycetota</taxon>
        <taxon>Actinomycetes</taxon>
        <taxon>Pseudonocardiales</taxon>
        <taxon>Pseudonocardiaceae</taxon>
        <taxon>Actinomycetospora</taxon>
    </lineage>
</organism>
<keyword evidence="3" id="KW-1185">Reference proteome</keyword>
<sequence>MSDVNSTYSARTSYADRGVVDSYEEHRFSGALGRYRWRREQNAVSAMLAGLPGGLSVLDVPCGIGRWWPLLATKAASIEALDVSPAMLQTARTRVDRVPVDVAVREGNAESLEYPDDEFDLVFSHALTKHLPIPIQYAVMGEFARVSREWVVCSFGVFDPVNYQVWKRLGLAESYPLLPEQFRDLCGAVGLRVVDSAKCTTPVGVERSFLLRKASDVPPGDR</sequence>
<evidence type="ECO:0000313" key="2">
    <source>
        <dbReference type="EMBL" id="MEJ2866225.1"/>
    </source>
</evidence>
<comment type="caution">
    <text evidence="2">The sequence shown here is derived from an EMBL/GenBank/DDBJ whole genome shotgun (WGS) entry which is preliminary data.</text>
</comment>
<protein>
    <submittedName>
        <fullName evidence="2">Class I SAM-dependent methyltransferase</fullName>
        <ecNumber evidence="2">2.1.-.-</ecNumber>
    </submittedName>
</protein>
<dbReference type="GO" id="GO:0032259">
    <property type="term" value="P:methylation"/>
    <property type="evidence" value="ECO:0007669"/>
    <property type="project" value="UniProtKB-KW"/>
</dbReference>
<dbReference type="PANTHER" id="PTHR43591">
    <property type="entry name" value="METHYLTRANSFERASE"/>
    <property type="match status" value="1"/>
</dbReference>
<dbReference type="EC" id="2.1.-.-" evidence="2"/>
<accession>A0ABU8MFW6</accession>
<dbReference type="InterPro" id="IPR041698">
    <property type="entry name" value="Methyltransf_25"/>
</dbReference>
<evidence type="ECO:0000313" key="3">
    <source>
        <dbReference type="Proteomes" id="UP001385809"/>
    </source>
</evidence>
<dbReference type="CDD" id="cd02440">
    <property type="entry name" value="AdoMet_MTases"/>
    <property type="match status" value="1"/>
</dbReference>
<proteinExistence type="predicted"/>
<dbReference type="Proteomes" id="UP001385809">
    <property type="component" value="Unassembled WGS sequence"/>
</dbReference>
<dbReference type="Pfam" id="PF13649">
    <property type="entry name" value="Methyltransf_25"/>
    <property type="match status" value="1"/>
</dbReference>
<keyword evidence="2" id="KW-0808">Transferase</keyword>
<dbReference type="GO" id="GO:0008168">
    <property type="term" value="F:methyltransferase activity"/>
    <property type="evidence" value="ECO:0007669"/>
    <property type="project" value="UniProtKB-KW"/>
</dbReference>
<evidence type="ECO:0000259" key="1">
    <source>
        <dbReference type="Pfam" id="PF13649"/>
    </source>
</evidence>